<dbReference type="FunFam" id="1.10.10.10:FF:000001">
    <property type="entry name" value="LysR family transcriptional regulator"/>
    <property type="match status" value="1"/>
</dbReference>
<dbReference type="RefSeq" id="WP_054402701.1">
    <property type="nucleotide sequence ID" value="NZ_LIUT01000001.1"/>
</dbReference>
<dbReference type="PANTHER" id="PTHR30126">
    <property type="entry name" value="HTH-TYPE TRANSCRIPTIONAL REGULATOR"/>
    <property type="match status" value="1"/>
</dbReference>
<dbReference type="GO" id="GO:0003700">
    <property type="term" value="F:DNA-binding transcription factor activity"/>
    <property type="evidence" value="ECO:0007669"/>
    <property type="project" value="InterPro"/>
</dbReference>
<dbReference type="PRINTS" id="PR00039">
    <property type="entry name" value="HTHLYSR"/>
</dbReference>
<dbReference type="PROSITE" id="PS50931">
    <property type="entry name" value="HTH_LYSR"/>
    <property type="match status" value="1"/>
</dbReference>
<dbReference type="Pfam" id="PF00126">
    <property type="entry name" value="HTH_1"/>
    <property type="match status" value="1"/>
</dbReference>
<dbReference type="InterPro" id="IPR036388">
    <property type="entry name" value="WH-like_DNA-bd_sf"/>
</dbReference>
<sequence>MDLNYLHTFREVAARQSFTKAAEELGYAQSSVTTQVQKLEMDYGVKLFERYGRGLRLTKSGEELLKYAIQMLELYHQSKEKLTKQGGGTLSIGAIDSLAAYFLPSVIHQLRTKHEDLIIRLQPDREDSIVNKVREGEYDLGLILENKPQDSSLNWISIREEPLLLIARPDHPLLAEPVIELEQLADAEWIMTEDSCNYRLMLEKVLRASGIPLRIGLELGNPEAIKRYVMSGTGISLLPRMVAEEEIKRGELAILPFTHPDIRLDIQIVVHPKKWLSHSLRDAIELLKSES</sequence>
<evidence type="ECO:0000259" key="5">
    <source>
        <dbReference type="PROSITE" id="PS50931"/>
    </source>
</evidence>
<proteinExistence type="inferred from homology"/>
<evidence type="ECO:0000256" key="4">
    <source>
        <dbReference type="ARBA" id="ARBA00023163"/>
    </source>
</evidence>
<evidence type="ECO:0000256" key="3">
    <source>
        <dbReference type="ARBA" id="ARBA00023125"/>
    </source>
</evidence>
<name>A0A0M1P6J2_9BACL</name>
<keyword evidence="3" id="KW-0238">DNA-binding</keyword>
<dbReference type="PANTHER" id="PTHR30126:SF40">
    <property type="entry name" value="HTH-TYPE TRANSCRIPTIONAL REGULATOR GLTR"/>
    <property type="match status" value="1"/>
</dbReference>
<comment type="similarity">
    <text evidence="1">Belongs to the LysR transcriptional regulatory family.</text>
</comment>
<evidence type="ECO:0000256" key="1">
    <source>
        <dbReference type="ARBA" id="ARBA00009437"/>
    </source>
</evidence>
<evidence type="ECO:0000313" key="7">
    <source>
        <dbReference type="Proteomes" id="UP000036932"/>
    </source>
</evidence>
<dbReference type="InterPro" id="IPR000847">
    <property type="entry name" value="LysR_HTH_N"/>
</dbReference>
<gene>
    <name evidence="6" type="ORF">AM231_11345</name>
</gene>
<protein>
    <submittedName>
        <fullName evidence="6">LysR family transcriptional regulator</fullName>
    </submittedName>
</protein>
<dbReference type="PATRIC" id="fig|1705565.3.peg.4273"/>
<dbReference type="Pfam" id="PF03466">
    <property type="entry name" value="LysR_substrate"/>
    <property type="match status" value="1"/>
</dbReference>
<keyword evidence="2" id="KW-0805">Transcription regulation</keyword>
<dbReference type="GO" id="GO:0000976">
    <property type="term" value="F:transcription cis-regulatory region binding"/>
    <property type="evidence" value="ECO:0007669"/>
    <property type="project" value="TreeGrafter"/>
</dbReference>
<dbReference type="SUPFAM" id="SSF53850">
    <property type="entry name" value="Periplasmic binding protein-like II"/>
    <property type="match status" value="1"/>
</dbReference>
<evidence type="ECO:0000313" key="6">
    <source>
        <dbReference type="EMBL" id="KOR89669.1"/>
    </source>
</evidence>
<comment type="caution">
    <text evidence="6">The sequence shown here is derived from an EMBL/GenBank/DDBJ whole genome shotgun (WGS) entry which is preliminary data.</text>
</comment>
<dbReference type="CDD" id="cd05466">
    <property type="entry name" value="PBP2_LTTR_substrate"/>
    <property type="match status" value="1"/>
</dbReference>
<dbReference type="Gene3D" id="1.10.10.10">
    <property type="entry name" value="Winged helix-like DNA-binding domain superfamily/Winged helix DNA-binding domain"/>
    <property type="match status" value="1"/>
</dbReference>
<dbReference type="EMBL" id="LIUT01000001">
    <property type="protein sequence ID" value="KOR89669.1"/>
    <property type="molecule type" value="Genomic_DNA"/>
</dbReference>
<organism evidence="6 7">
    <name type="scientific">Paenibacillus solani</name>
    <dbReference type="NCBI Taxonomy" id="1705565"/>
    <lineage>
        <taxon>Bacteria</taxon>
        <taxon>Bacillati</taxon>
        <taxon>Bacillota</taxon>
        <taxon>Bacilli</taxon>
        <taxon>Bacillales</taxon>
        <taxon>Paenibacillaceae</taxon>
        <taxon>Paenibacillus</taxon>
    </lineage>
</organism>
<keyword evidence="7" id="KW-1185">Reference proteome</keyword>
<keyword evidence="4" id="KW-0804">Transcription</keyword>
<evidence type="ECO:0000256" key="2">
    <source>
        <dbReference type="ARBA" id="ARBA00023015"/>
    </source>
</evidence>
<reference evidence="7" key="1">
    <citation type="submission" date="2015-08" db="EMBL/GenBank/DDBJ databases">
        <title>Genome sequencing project for genomic taxonomy and phylogenomics of Bacillus-like bacteria.</title>
        <authorList>
            <person name="Liu B."/>
            <person name="Wang J."/>
            <person name="Zhu Y."/>
            <person name="Liu G."/>
            <person name="Chen Q."/>
            <person name="Chen Z."/>
            <person name="Lan J."/>
            <person name="Che J."/>
            <person name="Ge C."/>
            <person name="Shi H."/>
            <person name="Pan Z."/>
            <person name="Liu X."/>
        </authorList>
    </citation>
    <scope>NUCLEOTIDE SEQUENCE [LARGE SCALE GENOMIC DNA]</scope>
    <source>
        <strain evidence="7">FJAT-22460</strain>
    </source>
</reference>
<accession>A0A0M1P6J2</accession>
<dbReference type="Gene3D" id="3.40.190.10">
    <property type="entry name" value="Periplasmic binding protein-like II"/>
    <property type="match status" value="2"/>
</dbReference>
<dbReference type="InterPro" id="IPR005119">
    <property type="entry name" value="LysR_subst-bd"/>
</dbReference>
<dbReference type="InterPro" id="IPR036390">
    <property type="entry name" value="WH_DNA-bd_sf"/>
</dbReference>
<dbReference type="OrthoDB" id="9803735at2"/>
<dbReference type="Proteomes" id="UP000036932">
    <property type="component" value="Unassembled WGS sequence"/>
</dbReference>
<dbReference type="AlphaFoldDB" id="A0A0M1P6J2"/>
<feature type="domain" description="HTH lysR-type" evidence="5">
    <location>
        <begin position="1"/>
        <end position="58"/>
    </location>
</feature>
<dbReference type="SUPFAM" id="SSF46785">
    <property type="entry name" value="Winged helix' DNA-binding domain"/>
    <property type="match status" value="1"/>
</dbReference>